<evidence type="ECO:0000313" key="2">
    <source>
        <dbReference type="EMBL" id="OOK71022.1"/>
    </source>
</evidence>
<name>A0A1V3WW46_MYCKA</name>
<protein>
    <submittedName>
        <fullName evidence="2">Phosphopantetheine attachment site family protein</fullName>
    </submittedName>
</protein>
<reference evidence="2 3" key="1">
    <citation type="submission" date="2017-02" db="EMBL/GenBank/DDBJ databases">
        <title>Complete genome sequences of Mycobacterium kansasii strains isolated from rhesus macaques.</title>
        <authorList>
            <person name="Panda A."/>
            <person name="Nagaraj S."/>
            <person name="Zhao X."/>
            <person name="Tettelin H."/>
            <person name="Detolla L.J."/>
        </authorList>
    </citation>
    <scope>NUCLEOTIDE SEQUENCE [LARGE SCALE GENOMIC DNA]</scope>
    <source>
        <strain evidence="2 3">11-3469</strain>
    </source>
</reference>
<dbReference type="Pfam" id="PF00550">
    <property type="entry name" value="PP-binding"/>
    <property type="match status" value="1"/>
</dbReference>
<dbReference type="InterPro" id="IPR009081">
    <property type="entry name" value="PP-bd_ACP"/>
</dbReference>
<dbReference type="Gene3D" id="1.10.1200.10">
    <property type="entry name" value="ACP-like"/>
    <property type="match status" value="1"/>
</dbReference>
<proteinExistence type="predicted"/>
<evidence type="ECO:0000313" key="3">
    <source>
        <dbReference type="Proteomes" id="UP000188532"/>
    </source>
</evidence>
<dbReference type="STRING" id="1768.B1T50_15500"/>
<organism evidence="2 3">
    <name type="scientific">Mycobacterium kansasii</name>
    <dbReference type="NCBI Taxonomy" id="1768"/>
    <lineage>
        <taxon>Bacteria</taxon>
        <taxon>Bacillati</taxon>
        <taxon>Actinomycetota</taxon>
        <taxon>Actinomycetes</taxon>
        <taxon>Mycobacteriales</taxon>
        <taxon>Mycobacteriaceae</taxon>
        <taxon>Mycobacterium</taxon>
    </lineage>
</organism>
<evidence type="ECO:0000259" key="1">
    <source>
        <dbReference type="PROSITE" id="PS50075"/>
    </source>
</evidence>
<accession>A0A1V3WW46</accession>
<sequence>MTENRSALILPEAGEVIGAFRDALEKVLAPEDLAQVDLVRVDSETPLLSLPIDSAVLMSLMTELEDRFAVFIDEEAAFAFETVADITDYVRRRLTDKAGRLAGA</sequence>
<dbReference type="InterPro" id="IPR036736">
    <property type="entry name" value="ACP-like_sf"/>
</dbReference>
<dbReference type="SUPFAM" id="SSF47336">
    <property type="entry name" value="ACP-like"/>
    <property type="match status" value="1"/>
</dbReference>
<dbReference type="Proteomes" id="UP000188532">
    <property type="component" value="Unassembled WGS sequence"/>
</dbReference>
<dbReference type="EMBL" id="MVBN01000006">
    <property type="protein sequence ID" value="OOK71022.1"/>
    <property type="molecule type" value="Genomic_DNA"/>
</dbReference>
<dbReference type="PROSITE" id="PS50075">
    <property type="entry name" value="CARRIER"/>
    <property type="match status" value="1"/>
</dbReference>
<dbReference type="GeneID" id="29699077"/>
<gene>
    <name evidence="2" type="ORF">BZL29_5733</name>
</gene>
<comment type="caution">
    <text evidence="2">The sequence shown here is derived from an EMBL/GenBank/DDBJ whole genome shotgun (WGS) entry which is preliminary data.</text>
</comment>
<feature type="domain" description="Carrier" evidence="1">
    <location>
        <begin position="11"/>
        <end position="94"/>
    </location>
</feature>
<dbReference type="AlphaFoldDB" id="A0A1V3WW46"/>
<dbReference type="RefSeq" id="WP_023369289.1">
    <property type="nucleotide sequence ID" value="NZ_BLYZ01000003.1"/>
</dbReference>